<dbReference type="GO" id="GO:0005839">
    <property type="term" value="C:proteasome core complex"/>
    <property type="evidence" value="ECO:0007669"/>
    <property type="project" value="InterPro"/>
</dbReference>
<dbReference type="Pfam" id="PF00227">
    <property type="entry name" value="Proteasome"/>
    <property type="match status" value="1"/>
</dbReference>
<sequence length="255" mass="28658">MTYCVGMVLDKGLVLMSDTRTNSGVDNISVFRKMHSWQVPGERIITIMTAGNLATTQAVISQLEERNKAPSERRPSILEAPTMFQVATQVGRLLRDVIEGRQDSGMQSEGPRFTASMIVAGQIRDMEPRLFLIYPEGNFIEASFDTPFFQIGETKYGRPILLRGYDPGMSFENAVKLMMVSFDSTLAANLSVGLPLDLMVIERDRFEPLHQKRILASDPYFKSISSSWSEALRKAFHSLPDYTFDDEAASIRTIE</sequence>
<reference evidence="1 2" key="1">
    <citation type="submission" date="2020-04" db="EMBL/GenBank/DDBJ databases">
        <title>Novosphingobium sp. TW-4 isolated from soil.</title>
        <authorList>
            <person name="Dahal R.H."/>
            <person name="Chaudhary D.K."/>
        </authorList>
    </citation>
    <scope>NUCLEOTIDE SEQUENCE [LARGE SCALE GENOMIC DNA]</scope>
    <source>
        <strain evidence="1 2">TW-4</strain>
    </source>
</reference>
<dbReference type="EMBL" id="JABBGM010000003">
    <property type="protein sequence ID" value="NML93897.1"/>
    <property type="molecule type" value="Genomic_DNA"/>
</dbReference>
<comment type="caution">
    <text evidence="1">The sequence shown here is derived from an EMBL/GenBank/DDBJ whole genome shotgun (WGS) entry which is preliminary data.</text>
</comment>
<dbReference type="AlphaFoldDB" id="A0A7Y0BNT4"/>
<evidence type="ECO:0000313" key="2">
    <source>
        <dbReference type="Proteomes" id="UP000583556"/>
    </source>
</evidence>
<dbReference type="CDD" id="cd03765">
    <property type="entry name" value="proteasome_beta_bacterial"/>
    <property type="match status" value="1"/>
</dbReference>
<dbReference type="GO" id="GO:0051603">
    <property type="term" value="P:proteolysis involved in protein catabolic process"/>
    <property type="evidence" value="ECO:0007669"/>
    <property type="project" value="InterPro"/>
</dbReference>
<gene>
    <name evidence="1" type="ORF">HHL27_09475</name>
</gene>
<dbReference type="Proteomes" id="UP000583556">
    <property type="component" value="Unassembled WGS sequence"/>
</dbReference>
<dbReference type="InterPro" id="IPR001353">
    <property type="entry name" value="Proteasome_sua/b"/>
</dbReference>
<dbReference type="SUPFAM" id="SSF56235">
    <property type="entry name" value="N-terminal nucleophile aminohydrolases (Ntn hydrolases)"/>
    <property type="match status" value="1"/>
</dbReference>
<name>A0A7Y0BNT4_9SPHN</name>
<proteinExistence type="predicted"/>
<protein>
    <submittedName>
        <fullName evidence="1">Proteasome-type protease</fullName>
    </submittedName>
</protein>
<dbReference type="PIRSF" id="PIRSF009120">
    <property type="entry name" value="UCP009120_prtse"/>
    <property type="match status" value="1"/>
</dbReference>
<dbReference type="GO" id="GO:0008233">
    <property type="term" value="F:peptidase activity"/>
    <property type="evidence" value="ECO:0007669"/>
    <property type="project" value="UniProtKB-KW"/>
</dbReference>
<dbReference type="InterPro" id="IPR016545">
    <property type="entry name" value="UCP009120_prtse"/>
</dbReference>
<keyword evidence="2" id="KW-1185">Reference proteome</keyword>
<keyword evidence="1" id="KW-0378">Hydrolase</keyword>
<dbReference type="InterPro" id="IPR029055">
    <property type="entry name" value="Ntn_hydrolases_N"/>
</dbReference>
<accession>A0A7Y0BNT4</accession>
<keyword evidence="1" id="KW-0645">Protease</keyword>
<evidence type="ECO:0000313" key="1">
    <source>
        <dbReference type="EMBL" id="NML93897.1"/>
    </source>
</evidence>
<dbReference type="Gene3D" id="3.60.20.10">
    <property type="entry name" value="Glutamine Phosphoribosylpyrophosphate, subunit 1, domain 1"/>
    <property type="match status" value="1"/>
</dbReference>
<organism evidence="1 2">
    <name type="scientific">Novosphingobium olei</name>
    <dbReference type="NCBI Taxonomy" id="2728851"/>
    <lineage>
        <taxon>Bacteria</taxon>
        <taxon>Pseudomonadati</taxon>
        <taxon>Pseudomonadota</taxon>
        <taxon>Alphaproteobacteria</taxon>
        <taxon>Sphingomonadales</taxon>
        <taxon>Sphingomonadaceae</taxon>
        <taxon>Novosphingobium</taxon>
    </lineage>
</organism>
<dbReference type="RefSeq" id="WP_169493156.1">
    <property type="nucleotide sequence ID" value="NZ_AP029021.1"/>
</dbReference>
<keyword evidence="1" id="KW-0647">Proteasome</keyword>